<accession>A0A3P7LXN7</accession>
<feature type="region of interest" description="Disordered" evidence="1">
    <location>
        <begin position="1"/>
        <end position="150"/>
    </location>
</feature>
<feature type="compositionally biased region" description="Basic and acidic residues" evidence="1">
    <location>
        <begin position="9"/>
        <end position="38"/>
    </location>
</feature>
<feature type="compositionally biased region" description="Gly residues" evidence="1">
    <location>
        <begin position="119"/>
        <end position="128"/>
    </location>
</feature>
<keyword evidence="3" id="KW-1185">Reference proteome</keyword>
<protein>
    <submittedName>
        <fullName evidence="2">Uncharacterized protein</fullName>
    </submittedName>
</protein>
<dbReference type="Proteomes" id="UP000270094">
    <property type="component" value="Unassembled WGS sequence"/>
</dbReference>
<gene>
    <name evidence="2" type="ORF">SVUK_LOCUS18920</name>
</gene>
<evidence type="ECO:0000256" key="1">
    <source>
        <dbReference type="SAM" id="MobiDB-lite"/>
    </source>
</evidence>
<dbReference type="AlphaFoldDB" id="A0A3P7LXN7"/>
<proteinExistence type="predicted"/>
<feature type="compositionally biased region" description="Low complexity" evidence="1">
    <location>
        <begin position="69"/>
        <end position="84"/>
    </location>
</feature>
<feature type="non-terminal residue" evidence="2">
    <location>
        <position position="194"/>
    </location>
</feature>
<dbReference type="EMBL" id="UYYB01126245">
    <property type="protein sequence ID" value="VDM83922.1"/>
    <property type="molecule type" value="Genomic_DNA"/>
</dbReference>
<sequence>MSQGGFQGRDNRNQSDEQESSDLREGNRDRFSDSHQPDGDWTFGEGSQSRGGRPNERFGGPGFGRNMRNESSGFGGRSNNFGRENQNDSYGRSYPAGEGFRGREGFGSGFSTNDDIGFGKSGFGGSGFGRSVTSSFDNRDTSSFGGIRDDSRGCREFVSGGAYGDRERAPRNWNPEMDMIETLFKRDALNAEYF</sequence>
<evidence type="ECO:0000313" key="3">
    <source>
        <dbReference type="Proteomes" id="UP000270094"/>
    </source>
</evidence>
<evidence type="ECO:0000313" key="2">
    <source>
        <dbReference type="EMBL" id="VDM83922.1"/>
    </source>
</evidence>
<organism evidence="2 3">
    <name type="scientific">Strongylus vulgaris</name>
    <name type="common">Blood worm</name>
    <dbReference type="NCBI Taxonomy" id="40348"/>
    <lineage>
        <taxon>Eukaryota</taxon>
        <taxon>Metazoa</taxon>
        <taxon>Ecdysozoa</taxon>
        <taxon>Nematoda</taxon>
        <taxon>Chromadorea</taxon>
        <taxon>Rhabditida</taxon>
        <taxon>Rhabditina</taxon>
        <taxon>Rhabditomorpha</taxon>
        <taxon>Strongyloidea</taxon>
        <taxon>Strongylidae</taxon>
        <taxon>Strongylus</taxon>
    </lineage>
</organism>
<name>A0A3P7LXN7_STRVU</name>
<dbReference type="OrthoDB" id="10674498at2759"/>
<reference evidence="2 3" key="1">
    <citation type="submission" date="2018-11" db="EMBL/GenBank/DDBJ databases">
        <authorList>
            <consortium name="Pathogen Informatics"/>
        </authorList>
    </citation>
    <scope>NUCLEOTIDE SEQUENCE [LARGE SCALE GENOMIC DNA]</scope>
</reference>